<evidence type="ECO:0000313" key="9">
    <source>
        <dbReference type="Proteomes" id="UP000567922"/>
    </source>
</evidence>
<evidence type="ECO:0000256" key="2">
    <source>
        <dbReference type="ARBA" id="ARBA00007165"/>
    </source>
</evidence>
<comment type="similarity">
    <text evidence="2 6">Belongs to the SURF1 family.</text>
</comment>
<keyword evidence="6" id="KW-1003">Cell membrane</keyword>
<keyword evidence="9" id="KW-1185">Reference proteome</keyword>
<reference evidence="8 9" key="1">
    <citation type="submission" date="2020-08" db="EMBL/GenBank/DDBJ databases">
        <title>Sequencing the genomes of 1000 actinobacteria strains.</title>
        <authorList>
            <person name="Klenk H.-P."/>
        </authorList>
    </citation>
    <scope>NUCLEOTIDE SEQUENCE [LARGE SCALE GENOMIC DNA]</scope>
    <source>
        <strain evidence="8 9">DSM 45258</strain>
    </source>
</reference>
<dbReference type="OrthoDB" id="9807214at2"/>
<dbReference type="RefSeq" id="WP_064439246.1">
    <property type="nucleotide sequence ID" value="NZ_BDDI01000004.1"/>
</dbReference>
<keyword evidence="3 6" id="KW-0812">Transmembrane</keyword>
<dbReference type="EMBL" id="JACHWS010000003">
    <property type="protein sequence ID" value="MBB3038955.1"/>
    <property type="molecule type" value="Genomic_DNA"/>
</dbReference>
<evidence type="ECO:0000256" key="5">
    <source>
        <dbReference type="ARBA" id="ARBA00023136"/>
    </source>
</evidence>
<comment type="subcellular location">
    <subcellularLocation>
        <location evidence="6">Cell membrane</location>
        <topology evidence="6">Multi-pass membrane protein</topology>
    </subcellularLocation>
    <subcellularLocation>
        <location evidence="1">Membrane</location>
    </subcellularLocation>
</comment>
<proteinExistence type="inferred from homology"/>
<dbReference type="InterPro" id="IPR045214">
    <property type="entry name" value="Surf1/Surf4"/>
</dbReference>
<gene>
    <name evidence="8" type="ORF">FHU29_003424</name>
</gene>
<dbReference type="InterPro" id="IPR002994">
    <property type="entry name" value="Surf1/Shy1"/>
</dbReference>
<dbReference type="PROSITE" id="PS50895">
    <property type="entry name" value="SURF1"/>
    <property type="match status" value="1"/>
</dbReference>
<evidence type="ECO:0000313" key="8">
    <source>
        <dbReference type="EMBL" id="MBB3038955.1"/>
    </source>
</evidence>
<dbReference type="PANTHER" id="PTHR23427">
    <property type="entry name" value="SURFEIT LOCUS PROTEIN"/>
    <property type="match status" value="1"/>
</dbReference>
<accession>A0A839RQ78</accession>
<feature type="transmembrane region" description="Helical" evidence="6">
    <location>
        <begin position="12"/>
        <end position="35"/>
    </location>
</feature>
<evidence type="ECO:0000256" key="4">
    <source>
        <dbReference type="ARBA" id="ARBA00022989"/>
    </source>
</evidence>
<evidence type="ECO:0000256" key="7">
    <source>
        <dbReference type="SAM" id="MobiDB-lite"/>
    </source>
</evidence>
<dbReference type="Proteomes" id="UP000567922">
    <property type="component" value="Unassembled WGS sequence"/>
</dbReference>
<protein>
    <recommendedName>
        <fullName evidence="6">SURF1-like protein</fullName>
    </recommendedName>
</protein>
<name>A0A839RQ78_9ACTN</name>
<evidence type="ECO:0000256" key="1">
    <source>
        <dbReference type="ARBA" id="ARBA00004370"/>
    </source>
</evidence>
<evidence type="ECO:0000256" key="6">
    <source>
        <dbReference type="RuleBase" id="RU363076"/>
    </source>
</evidence>
<feature type="region of interest" description="Disordered" evidence="7">
    <location>
        <begin position="243"/>
        <end position="285"/>
    </location>
</feature>
<dbReference type="CDD" id="cd06662">
    <property type="entry name" value="SURF1"/>
    <property type="match status" value="1"/>
</dbReference>
<dbReference type="GO" id="GO:0005886">
    <property type="term" value="C:plasma membrane"/>
    <property type="evidence" value="ECO:0007669"/>
    <property type="project" value="UniProtKB-SubCell"/>
</dbReference>
<dbReference type="Pfam" id="PF02104">
    <property type="entry name" value="SURF1"/>
    <property type="match status" value="1"/>
</dbReference>
<organism evidence="8 9">
    <name type="scientific">Hoyosella altamirensis</name>
    <dbReference type="NCBI Taxonomy" id="616997"/>
    <lineage>
        <taxon>Bacteria</taxon>
        <taxon>Bacillati</taxon>
        <taxon>Actinomycetota</taxon>
        <taxon>Actinomycetes</taxon>
        <taxon>Mycobacteriales</taxon>
        <taxon>Hoyosellaceae</taxon>
        <taxon>Hoyosella</taxon>
    </lineage>
</organism>
<comment type="caution">
    <text evidence="8">The sequence shown here is derived from an EMBL/GenBank/DDBJ whole genome shotgun (WGS) entry which is preliminary data.</text>
</comment>
<evidence type="ECO:0000256" key="3">
    <source>
        <dbReference type="ARBA" id="ARBA00022692"/>
    </source>
</evidence>
<keyword evidence="5 6" id="KW-0472">Membrane</keyword>
<dbReference type="PANTHER" id="PTHR23427:SF2">
    <property type="entry name" value="SURFEIT LOCUS PROTEIN 1"/>
    <property type="match status" value="1"/>
</dbReference>
<dbReference type="AlphaFoldDB" id="A0A839RQ78"/>
<sequence length="285" mass="31241">MRRFSFLFRPGWLALVAVVGVFAYLCFSILAPWQLGKNTATEHRNNLIERSVEAEPVPVGELASPGAAPDREDEWRRVTLSGTYLPEHEVVARLRSIEGTPSFEVLTPFRLDDGSEVLINRGFVHTEQGTDVPEFAPAPTGQHTLEGRVRMPEAALGREPIVSDGTTQVYSINPGEIGALAGISLPGYYIQLAPEQPGGLGLIGLPQLDRGPFLSYGLQWIAFGIMAPLGLLYFVRAELRERKTSRGNEPGTADPDSGPLVYAEAEQTTSRTPEEKLASRYGKRR</sequence>
<feature type="transmembrane region" description="Helical" evidence="6">
    <location>
        <begin position="213"/>
        <end position="235"/>
    </location>
</feature>
<keyword evidence="4 6" id="KW-1133">Transmembrane helix</keyword>